<evidence type="ECO:0000256" key="1">
    <source>
        <dbReference type="SAM" id="Phobius"/>
    </source>
</evidence>
<proteinExistence type="predicted"/>
<evidence type="ECO:0000313" key="2">
    <source>
        <dbReference type="EMBL" id="PZP27921.1"/>
    </source>
</evidence>
<dbReference type="EMBL" id="QFOD01000026">
    <property type="protein sequence ID" value="PZP27921.1"/>
    <property type="molecule type" value="Genomic_DNA"/>
</dbReference>
<dbReference type="Proteomes" id="UP000249633">
    <property type="component" value="Unassembled WGS sequence"/>
</dbReference>
<sequence length="168" mass="18046">MHELNLGEQALVAPRAWWASALATAAALVKVWAAVALGLSVGLAAVVSVLALGALVLARGLRRRAGLDLGSRCLTRRLRLFGWPVHSRRQDLSDVAWVRVRELGTEDLWLVEAGTSGYRTFELQRLPRSAADALAQAQALGARVAEGLGVVDKGHRSLAGRRSSNDHE</sequence>
<protein>
    <submittedName>
        <fullName evidence="2">Uncharacterized protein</fullName>
    </submittedName>
</protein>
<name>A0A2W5D817_9BURK</name>
<comment type="caution">
    <text evidence="2">The sequence shown here is derived from an EMBL/GenBank/DDBJ whole genome shotgun (WGS) entry which is preliminary data.</text>
</comment>
<reference evidence="2 3" key="1">
    <citation type="submission" date="2017-08" db="EMBL/GenBank/DDBJ databases">
        <title>Infants hospitalized years apart are colonized by the same room-sourced microbial strains.</title>
        <authorList>
            <person name="Brooks B."/>
            <person name="Olm M.R."/>
            <person name="Firek B.A."/>
            <person name="Baker R."/>
            <person name="Thomas B.C."/>
            <person name="Morowitz M.J."/>
            <person name="Banfield J.F."/>
        </authorList>
    </citation>
    <scope>NUCLEOTIDE SEQUENCE [LARGE SCALE GENOMIC DNA]</scope>
    <source>
        <strain evidence="2">S2_012_000_R2_81</strain>
    </source>
</reference>
<evidence type="ECO:0000313" key="3">
    <source>
        <dbReference type="Proteomes" id="UP000249633"/>
    </source>
</evidence>
<accession>A0A2W5D817</accession>
<keyword evidence="1" id="KW-0812">Transmembrane</keyword>
<dbReference type="AlphaFoldDB" id="A0A2W5D817"/>
<keyword evidence="1" id="KW-0472">Membrane</keyword>
<gene>
    <name evidence="2" type="ORF">DI603_20730</name>
</gene>
<organism evidence="2 3">
    <name type="scientific">Roseateles depolymerans</name>
    <dbReference type="NCBI Taxonomy" id="76731"/>
    <lineage>
        <taxon>Bacteria</taxon>
        <taxon>Pseudomonadati</taxon>
        <taxon>Pseudomonadota</taxon>
        <taxon>Betaproteobacteria</taxon>
        <taxon>Burkholderiales</taxon>
        <taxon>Sphaerotilaceae</taxon>
        <taxon>Roseateles</taxon>
    </lineage>
</organism>
<keyword evidence="1" id="KW-1133">Transmembrane helix</keyword>
<feature type="transmembrane region" description="Helical" evidence="1">
    <location>
        <begin position="31"/>
        <end position="57"/>
    </location>
</feature>